<dbReference type="AlphaFoldDB" id="A0AAV7LHB4"/>
<evidence type="ECO:0000259" key="3">
    <source>
        <dbReference type="PROSITE" id="PS50864"/>
    </source>
</evidence>
<dbReference type="Pfam" id="PF03172">
    <property type="entry name" value="HSR"/>
    <property type="match status" value="1"/>
</dbReference>
<dbReference type="PANTHER" id="PTHR46386:SF11">
    <property type="entry name" value="AUTOIMMUNE REGULATOR"/>
    <property type="match status" value="1"/>
</dbReference>
<dbReference type="SMART" id="SM00258">
    <property type="entry name" value="SAND"/>
    <property type="match status" value="1"/>
</dbReference>
<reference evidence="4" key="1">
    <citation type="journal article" date="2022" name="bioRxiv">
        <title>Sequencing and chromosome-scale assembly of the giantPleurodeles waltlgenome.</title>
        <authorList>
            <person name="Brown T."/>
            <person name="Elewa A."/>
            <person name="Iarovenko S."/>
            <person name="Subramanian E."/>
            <person name="Araus A.J."/>
            <person name="Petzold A."/>
            <person name="Susuki M."/>
            <person name="Suzuki K.-i.T."/>
            <person name="Hayashi T."/>
            <person name="Toyoda A."/>
            <person name="Oliveira C."/>
            <person name="Osipova E."/>
            <person name="Leigh N.D."/>
            <person name="Simon A."/>
            <person name="Yun M.H."/>
        </authorList>
    </citation>
    <scope>NUCLEOTIDE SEQUENCE</scope>
    <source>
        <strain evidence="4">20211129_DDA</strain>
        <tissue evidence="4">Liver</tissue>
    </source>
</reference>
<dbReference type="Pfam" id="PF01342">
    <property type="entry name" value="SAND"/>
    <property type="match status" value="1"/>
</dbReference>
<dbReference type="InterPro" id="IPR010919">
    <property type="entry name" value="SAND-like_dom_sf"/>
</dbReference>
<dbReference type="EMBL" id="JANPWB010000015">
    <property type="protein sequence ID" value="KAJ1090397.1"/>
    <property type="molecule type" value="Genomic_DNA"/>
</dbReference>
<dbReference type="InterPro" id="IPR004865">
    <property type="entry name" value="HSR_dom"/>
</dbReference>
<feature type="domain" description="SAND" evidence="3">
    <location>
        <begin position="165"/>
        <end position="229"/>
    </location>
</feature>
<evidence type="ECO:0000256" key="1">
    <source>
        <dbReference type="ARBA" id="ARBA00022553"/>
    </source>
</evidence>
<dbReference type="GO" id="GO:0003677">
    <property type="term" value="F:DNA binding"/>
    <property type="evidence" value="ECO:0007669"/>
    <property type="project" value="InterPro"/>
</dbReference>
<feature type="compositionally biased region" description="Basic residues" evidence="2">
    <location>
        <begin position="117"/>
        <end position="126"/>
    </location>
</feature>
<evidence type="ECO:0000256" key="2">
    <source>
        <dbReference type="SAM" id="MobiDB-lite"/>
    </source>
</evidence>
<dbReference type="InterPro" id="IPR000770">
    <property type="entry name" value="SAND_dom"/>
</dbReference>
<keyword evidence="1" id="KW-0597">Phosphoprotein</keyword>
<name>A0AAV7LHB4_PLEWA</name>
<dbReference type="PROSITE" id="PS50864">
    <property type="entry name" value="SAND"/>
    <property type="match status" value="1"/>
</dbReference>
<keyword evidence="5" id="KW-1185">Reference proteome</keyword>
<dbReference type="GO" id="GO:0005634">
    <property type="term" value="C:nucleus"/>
    <property type="evidence" value="ECO:0007669"/>
    <property type="project" value="InterPro"/>
</dbReference>
<protein>
    <recommendedName>
        <fullName evidence="3">SAND domain-containing protein</fullName>
    </recommendedName>
</protein>
<dbReference type="Gene3D" id="3.10.390.10">
    <property type="entry name" value="SAND domain-like"/>
    <property type="match status" value="1"/>
</dbReference>
<accession>A0AAV7LHB4</accession>
<dbReference type="PANTHER" id="PTHR46386">
    <property type="entry name" value="NUCLEAR BODY PROTEIN SP140"/>
    <property type="match status" value="1"/>
</dbReference>
<dbReference type="SUPFAM" id="SSF63763">
    <property type="entry name" value="SAND domain-like"/>
    <property type="match status" value="1"/>
</dbReference>
<organism evidence="4 5">
    <name type="scientific">Pleurodeles waltl</name>
    <name type="common">Iberian ribbed newt</name>
    <dbReference type="NCBI Taxonomy" id="8319"/>
    <lineage>
        <taxon>Eukaryota</taxon>
        <taxon>Metazoa</taxon>
        <taxon>Chordata</taxon>
        <taxon>Craniata</taxon>
        <taxon>Vertebrata</taxon>
        <taxon>Euteleostomi</taxon>
        <taxon>Amphibia</taxon>
        <taxon>Batrachia</taxon>
        <taxon>Caudata</taxon>
        <taxon>Salamandroidea</taxon>
        <taxon>Salamandridae</taxon>
        <taxon>Pleurodelinae</taxon>
        <taxon>Pleurodeles</taxon>
    </lineage>
</organism>
<evidence type="ECO:0000313" key="4">
    <source>
        <dbReference type="EMBL" id="KAJ1090397.1"/>
    </source>
</evidence>
<dbReference type="GO" id="GO:0000981">
    <property type="term" value="F:DNA-binding transcription factor activity, RNA polymerase II-specific"/>
    <property type="evidence" value="ECO:0007669"/>
    <property type="project" value="TreeGrafter"/>
</dbReference>
<sequence>MTRPSLFFDVACLLCDRLDESFAAALFAVLVIHLLCARSETLRLTERDGCHKAFHALLTWLLGRDLTSIQGFWQVIFKDYNLECYAKLPTIQSTFIQEMELGKHRKADKSRTTPKTSTHKRQQGKRKATEEGPTSKVKLENKQQHLEVSRFPLGNSIQTVSTSVQRAVTVSSSENPVTCGAVEGILIKQVLESAGSKKCIKVGGELYTQRNTDEASGKIRSRNLKATIRTQEPHATQVYDSV</sequence>
<dbReference type="Proteomes" id="UP001066276">
    <property type="component" value="Chromosome 11"/>
</dbReference>
<proteinExistence type="predicted"/>
<dbReference type="InterPro" id="IPR043563">
    <property type="entry name" value="Sp110/Sp140/Sp140L-like"/>
</dbReference>
<comment type="caution">
    <text evidence="4">The sequence shown here is derived from an EMBL/GenBank/DDBJ whole genome shotgun (WGS) entry which is preliminary data.</text>
</comment>
<gene>
    <name evidence="4" type="ORF">NDU88_003530</name>
</gene>
<feature type="region of interest" description="Disordered" evidence="2">
    <location>
        <begin position="103"/>
        <end position="141"/>
    </location>
</feature>
<evidence type="ECO:0000313" key="5">
    <source>
        <dbReference type="Proteomes" id="UP001066276"/>
    </source>
</evidence>